<dbReference type="AlphaFoldDB" id="A0A0A9CIV2"/>
<name>A0A0A9CIV2_ARUDO</name>
<reference evidence="1" key="1">
    <citation type="submission" date="2014-09" db="EMBL/GenBank/DDBJ databases">
        <authorList>
            <person name="Magalhaes I.L.F."/>
            <person name="Oliveira U."/>
            <person name="Santos F.R."/>
            <person name="Vidigal T.H.D.A."/>
            <person name="Brescovit A.D."/>
            <person name="Santos A.J."/>
        </authorList>
    </citation>
    <scope>NUCLEOTIDE SEQUENCE</scope>
    <source>
        <tissue evidence="1">Shoot tissue taken approximately 20 cm above the soil surface</tissue>
    </source>
</reference>
<dbReference type="EMBL" id="GBRH01224575">
    <property type="protein sequence ID" value="JAD73320.1"/>
    <property type="molecule type" value="Transcribed_RNA"/>
</dbReference>
<protein>
    <submittedName>
        <fullName evidence="1">Uncharacterized protein</fullName>
    </submittedName>
</protein>
<sequence>MPDRSTCRHACHAQQLGSSLCRSPAAVAAPPLACLALPRRAPPQGCRSVGPRDRPP</sequence>
<proteinExistence type="predicted"/>
<reference evidence="1" key="2">
    <citation type="journal article" date="2015" name="Data Brief">
        <title>Shoot transcriptome of the giant reed, Arundo donax.</title>
        <authorList>
            <person name="Barrero R.A."/>
            <person name="Guerrero F.D."/>
            <person name="Moolhuijzen P."/>
            <person name="Goolsby J.A."/>
            <person name="Tidwell J."/>
            <person name="Bellgard S.E."/>
            <person name="Bellgard M.I."/>
        </authorList>
    </citation>
    <scope>NUCLEOTIDE SEQUENCE</scope>
    <source>
        <tissue evidence="1">Shoot tissue taken approximately 20 cm above the soil surface</tissue>
    </source>
</reference>
<evidence type="ECO:0000313" key="1">
    <source>
        <dbReference type="EMBL" id="JAD73320.1"/>
    </source>
</evidence>
<accession>A0A0A9CIV2</accession>
<organism evidence="1">
    <name type="scientific">Arundo donax</name>
    <name type="common">Giant reed</name>
    <name type="synonym">Donax arundinaceus</name>
    <dbReference type="NCBI Taxonomy" id="35708"/>
    <lineage>
        <taxon>Eukaryota</taxon>
        <taxon>Viridiplantae</taxon>
        <taxon>Streptophyta</taxon>
        <taxon>Embryophyta</taxon>
        <taxon>Tracheophyta</taxon>
        <taxon>Spermatophyta</taxon>
        <taxon>Magnoliopsida</taxon>
        <taxon>Liliopsida</taxon>
        <taxon>Poales</taxon>
        <taxon>Poaceae</taxon>
        <taxon>PACMAD clade</taxon>
        <taxon>Arundinoideae</taxon>
        <taxon>Arundineae</taxon>
        <taxon>Arundo</taxon>
    </lineage>
</organism>